<name>A0A0H2MB16_9PROT</name>
<sequence>MQIRKEEIKDRAQVLQVVHDAFGRWDECDLVKQLYLDDDVLFGLVAEEEGVIFGHILFSSMEITSPHLQIQTASLAPLSVAPAHQSKGIGSQLIEQGIQTCQNIEDLSGIIVLGHPAYYSKFGFTSTSTENLDAPFKGNEFMGLEFRKNIFPKNGKVTYSQAFGL</sequence>
<dbReference type="PROSITE" id="PS51186">
    <property type="entry name" value="GNAT"/>
    <property type="match status" value="1"/>
</dbReference>
<dbReference type="OrthoDB" id="9797178at2"/>
<dbReference type="InterPro" id="IPR000182">
    <property type="entry name" value="GNAT_dom"/>
</dbReference>
<evidence type="ECO:0000313" key="2">
    <source>
        <dbReference type="EMBL" id="KLN59376.1"/>
    </source>
</evidence>
<dbReference type="STRING" id="1489064.WH96_17920"/>
<dbReference type="InterPro" id="IPR016181">
    <property type="entry name" value="Acyl_CoA_acyltransferase"/>
</dbReference>
<keyword evidence="3" id="KW-1185">Reference proteome</keyword>
<organism evidence="2 3">
    <name type="scientific">Kiloniella spongiae</name>
    <dbReference type="NCBI Taxonomy" id="1489064"/>
    <lineage>
        <taxon>Bacteria</taxon>
        <taxon>Pseudomonadati</taxon>
        <taxon>Pseudomonadota</taxon>
        <taxon>Alphaproteobacteria</taxon>
        <taxon>Rhodospirillales</taxon>
        <taxon>Kiloniellaceae</taxon>
        <taxon>Kiloniella</taxon>
    </lineage>
</organism>
<dbReference type="RefSeq" id="WP_047765608.1">
    <property type="nucleotide sequence ID" value="NZ_LAQL01000016.1"/>
</dbReference>
<dbReference type="Proteomes" id="UP000035444">
    <property type="component" value="Unassembled WGS sequence"/>
</dbReference>
<dbReference type="GO" id="GO:0016747">
    <property type="term" value="F:acyltransferase activity, transferring groups other than amino-acyl groups"/>
    <property type="evidence" value="ECO:0007669"/>
    <property type="project" value="InterPro"/>
</dbReference>
<dbReference type="SUPFAM" id="SSF55729">
    <property type="entry name" value="Acyl-CoA N-acyltransferases (Nat)"/>
    <property type="match status" value="1"/>
</dbReference>
<feature type="domain" description="N-acetyltransferase" evidence="1">
    <location>
        <begin position="1"/>
        <end position="151"/>
    </location>
</feature>
<evidence type="ECO:0000313" key="3">
    <source>
        <dbReference type="Proteomes" id="UP000035444"/>
    </source>
</evidence>
<dbReference type="Gene3D" id="3.40.630.30">
    <property type="match status" value="1"/>
</dbReference>
<dbReference type="Pfam" id="PF00583">
    <property type="entry name" value="Acetyltransf_1"/>
    <property type="match status" value="1"/>
</dbReference>
<evidence type="ECO:0000259" key="1">
    <source>
        <dbReference type="PROSITE" id="PS51186"/>
    </source>
</evidence>
<reference evidence="2 3" key="1">
    <citation type="submission" date="2015-03" db="EMBL/GenBank/DDBJ databases">
        <title>Genome Sequence of Kiloniella spongiae MEBiC09566, isolated from a marine sponge.</title>
        <authorList>
            <person name="Shao Z."/>
            <person name="Wang L."/>
            <person name="Li X."/>
        </authorList>
    </citation>
    <scope>NUCLEOTIDE SEQUENCE [LARGE SCALE GENOMIC DNA]</scope>
    <source>
        <strain evidence="2 3">MEBiC09566</strain>
    </source>
</reference>
<dbReference type="CDD" id="cd04301">
    <property type="entry name" value="NAT_SF"/>
    <property type="match status" value="1"/>
</dbReference>
<protein>
    <recommendedName>
        <fullName evidence="1">N-acetyltransferase domain-containing protein</fullName>
    </recommendedName>
</protein>
<comment type="caution">
    <text evidence="2">The sequence shown here is derived from an EMBL/GenBank/DDBJ whole genome shotgun (WGS) entry which is preliminary data.</text>
</comment>
<dbReference type="AlphaFoldDB" id="A0A0H2MB16"/>
<proteinExistence type="predicted"/>
<accession>A0A0H2MB16</accession>
<gene>
    <name evidence="2" type="ORF">WH96_17920</name>
</gene>
<dbReference type="EMBL" id="LAQL01000016">
    <property type="protein sequence ID" value="KLN59376.1"/>
    <property type="molecule type" value="Genomic_DNA"/>
</dbReference>